<evidence type="ECO:0000256" key="11">
    <source>
        <dbReference type="HAMAP-Rule" id="MF_00228"/>
    </source>
</evidence>
<dbReference type="CDD" id="cd01170">
    <property type="entry name" value="THZ_kinase"/>
    <property type="match status" value="1"/>
</dbReference>
<keyword evidence="8 11" id="KW-0067">ATP-binding</keyword>
<comment type="pathway">
    <text evidence="3 11">Cofactor biosynthesis; thiamine diphosphate biosynthesis; 4-methyl-5-(2-phosphoethyl)-thiazole from 5-(2-hydroxyethyl)-4-methylthiazole: step 1/1.</text>
</comment>
<comment type="catalytic activity">
    <reaction evidence="1 11">
        <text>5-(2-hydroxyethyl)-4-methylthiazole + ATP = 4-methyl-5-(2-phosphooxyethyl)-thiazole + ADP + H(+)</text>
        <dbReference type="Rhea" id="RHEA:24212"/>
        <dbReference type="ChEBI" id="CHEBI:15378"/>
        <dbReference type="ChEBI" id="CHEBI:17957"/>
        <dbReference type="ChEBI" id="CHEBI:30616"/>
        <dbReference type="ChEBI" id="CHEBI:58296"/>
        <dbReference type="ChEBI" id="CHEBI:456216"/>
        <dbReference type="EC" id="2.7.1.50"/>
    </reaction>
</comment>
<evidence type="ECO:0000313" key="13">
    <source>
        <dbReference type="Proteomes" id="UP000283946"/>
    </source>
</evidence>
<keyword evidence="5 11" id="KW-0479">Metal-binding</keyword>
<evidence type="ECO:0000256" key="10">
    <source>
        <dbReference type="ARBA" id="ARBA00022977"/>
    </source>
</evidence>
<organism evidence="12 13">
    <name type="scientific">Rathayibacter iranicus</name>
    <dbReference type="NCBI Taxonomy" id="59737"/>
    <lineage>
        <taxon>Bacteria</taxon>
        <taxon>Bacillati</taxon>
        <taxon>Actinomycetota</taxon>
        <taxon>Actinomycetes</taxon>
        <taxon>Micrococcales</taxon>
        <taxon>Microbacteriaceae</taxon>
        <taxon>Rathayibacter</taxon>
    </lineage>
</organism>
<evidence type="ECO:0000313" key="12">
    <source>
        <dbReference type="EMBL" id="AZZ55564.1"/>
    </source>
</evidence>
<feature type="binding site" evidence="11">
    <location>
        <position position="129"/>
    </location>
    <ligand>
        <name>ATP</name>
        <dbReference type="ChEBI" id="CHEBI:30616"/>
    </ligand>
</feature>
<name>A0AAD1ACF2_9MICO</name>
<keyword evidence="6 11" id="KW-0547">Nucleotide-binding</keyword>
<dbReference type="Pfam" id="PF02110">
    <property type="entry name" value="HK"/>
    <property type="match status" value="1"/>
</dbReference>
<dbReference type="KEGG" id="ria:C7V51_06450"/>
<dbReference type="GO" id="GO:0004417">
    <property type="term" value="F:hydroxyethylthiazole kinase activity"/>
    <property type="evidence" value="ECO:0007669"/>
    <property type="project" value="UniProtKB-UniRule"/>
</dbReference>
<reference evidence="12 13" key="1">
    <citation type="submission" date="2018-03" db="EMBL/GenBank/DDBJ databases">
        <title>Bacteriophage NCPPB3778 and a type I-E CRISPR drive the evolution of the US Biological Select Agent, Rathayibacter toxicus.</title>
        <authorList>
            <person name="Davis E.W.II."/>
            <person name="Tabima J.F."/>
            <person name="Weisberg A.J."/>
            <person name="Dantas Lopes L."/>
            <person name="Wiseman M.S."/>
            <person name="Wiseman M.S."/>
            <person name="Pupko T."/>
            <person name="Belcher M.S."/>
            <person name="Sechler A.J."/>
            <person name="Tancos M.A."/>
            <person name="Schroeder B.K."/>
            <person name="Murray T.D."/>
            <person name="Luster D.G."/>
            <person name="Schneider W.L."/>
            <person name="Rogers E."/>
            <person name="Andreote F.D."/>
            <person name="Grunwald N.J."/>
            <person name="Putnam M.L."/>
            <person name="Chang J.H."/>
        </authorList>
    </citation>
    <scope>NUCLEOTIDE SEQUENCE [LARGE SCALE GENOMIC DNA]</scope>
    <source>
        <strain evidence="12 13">NCCPB 2253</strain>
    </source>
</reference>
<evidence type="ECO:0000256" key="5">
    <source>
        <dbReference type="ARBA" id="ARBA00022723"/>
    </source>
</evidence>
<evidence type="ECO:0000256" key="9">
    <source>
        <dbReference type="ARBA" id="ARBA00022842"/>
    </source>
</evidence>
<dbReference type="EC" id="2.7.1.50" evidence="11"/>
<dbReference type="SUPFAM" id="SSF53613">
    <property type="entry name" value="Ribokinase-like"/>
    <property type="match status" value="1"/>
</dbReference>
<evidence type="ECO:0000256" key="2">
    <source>
        <dbReference type="ARBA" id="ARBA00001946"/>
    </source>
</evidence>
<keyword evidence="4 11" id="KW-0808">Transferase</keyword>
<dbReference type="InterPro" id="IPR000417">
    <property type="entry name" value="Hyethyz_kinase"/>
</dbReference>
<dbReference type="HAMAP" id="MF_00228">
    <property type="entry name" value="Thz_kinase"/>
    <property type="match status" value="1"/>
</dbReference>
<dbReference type="RefSeq" id="WP_104264438.1">
    <property type="nucleotide sequence ID" value="NZ_CP028130.1"/>
</dbReference>
<dbReference type="PIRSF" id="PIRSF000513">
    <property type="entry name" value="Thz_kinase"/>
    <property type="match status" value="1"/>
</dbReference>
<accession>A0AAD1ACF2</accession>
<dbReference type="EMBL" id="CP028130">
    <property type="protein sequence ID" value="AZZ55564.1"/>
    <property type="molecule type" value="Genomic_DNA"/>
</dbReference>
<dbReference type="InterPro" id="IPR029056">
    <property type="entry name" value="Ribokinase-like"/>
</dbReference>
<dbReference type="Proteomes" id="UP000283946">
    <property type="component" value="Chromosome"/>
</dbReference>
<dbReference type="Gene3D" id="3.40.1190.20">
    <property type="match status" value="1"/>
</dbReference>
<evidence type="ECO:0000256" key="3">
    <source>
        <dbReference type="ARBA" id="ARBA00004868"/>
    </source>
</evidence>
<evidence type="ECO:0000256" key="6">
    <source>
        <dbReference type="ARBA" id="ARBA00022741"/>
    </source>
</evidence>
<evidence type="ECO:0000256" key="4">
    <source>
        <dbReference type="ARBA" id="ARBA00022679"/>
    </source>
</evidence>
<dbReference type="GO" id="GO:0009228">
    <property type="term" value="P:thiamine biosynthetic process"/>
    <property type="evidence" value="ECO:0007669"/>
    <property type="project" value="UniProtKB-KW"/>
</dbReference>
<comment type="function">
    <text evidence="11">Catalyzes the phosphorylation of the hydroxyl group of 4-methyl-5-beta-hydroxyethylthiazole (THZ).</text>
</comment>
<feature type="binding site" evidence="11">
    <location>
        <position position="54"/>
    </location>
    <ligand>
        <name>substrate</name>
    </ligand>
</feature>
<dbReference type="NCBIfam" id="NF006830">
    <property type="entry name" value="PRK09355.1"/>
    <property type="match status" value="1"/>
</dbReference>
<dbReference type="AlphaFoldDB" id="A0AAD1ACF2"/>
<dbReference type="GO" id="GO:0009229">
    <property type="term" value="P:thiamine diphosphate biosynthetic process"/>
    <property type="evidence" value="ECO:0007669"/>
    <property type="project" value="UniProtKB-UniRule"/>
</dbReference>
<evidence type="ECO:0000256" key="1">
    <source>
        <dbReference type="ARBA" id="ARBA00001771"/>
    </source>
</evidence>
<evidence type="ECO:0000256" key="8">
    <source>
        <dbReference type="ARBA" id="ARBA00022840"/>
    </source>
</evidence>
<evidence type="ECO:0000256" key="7">
    <source>
        <dbReference type="ARBA" id="ARBA00022777"/>
    </source>
</evidence>
<dbReference type="GO" id="GO:0000287">
    <property type="term" value="F:magnesium ion binding"/>
    <property type="evidence" value="ECO:0007669"/>
    <property type="project" value="UniProtKB-UniRule"/>
</dbReference>
<sequence>MSIRTPVHPSPAACVGRDLDALRASPPLVQCITNAVVAGFTANSLLALGATAAMCDLPGEAGVFAAIASATLVNLGTPGAEQREGAREAVASAARAGTPWVLDPVAVGPLPVRTAFAAELLGAGPAIIRGNASEILAVAGAGAGGRGVDSVDTAEQALDSARDLAQRTGAVVAISGAVDVVTDGEQVLRVTGGHPLLTRITGGGCALGAVMAAFLGVERTDAQRTDAHGTGAHGRDAHGTGERGRALDAAVTASVIWGLAAERAATASSGPGSFALALLDALASLESTDVVAGARIA</sequence>
<keyword evidence="9 11" id="KW-0460">Magnesium</keyword>
<keyword evidence="7 11" id="KW-0418">Kinase</keyword>
<gene>
    <name evidence="11" type="primary">thiM</name>
    <name evidence="12" type="ORF">C7V51_06450</name>
</gene>
<comment type="similarity">
    <text evidence="11">Belongs to the Thz kinase family.</text>
</comment>
<dbReference type="PRINTS" id="PR01099">
    <property type="entry name" value="HYETHTZKNASE"/>
</dbReference>
<comment type="cofactor">
    <cofactor evidence="2 11">
        <name>Mg(2+)</name>
        <dbReference type="ChEBI" id="CHEBI:18420"/>
    </cofactor>
</comment>
<feature type="binding site" evidence="11">
    <location>
        <position position="175"/>
    </location>
    <ligand>
        <name>ATP</name>
        <dbReference type="ChEBI" id="CHEBI:30616"/>
    </ligand>
</feature>
<feature type="binding site" evidence="11">
    <location>
        <position position="202"/>
    </location>
    <ligand>
        <name>substrate</name>
    </ligand>
</feature>
<dbReference type="GO" id="GO:0005524">
    <property type="term" value="F:ATP binding"/>
    <property type="evidence" value="ECO:0007669"/>
    <property type="project" value="UniProtKB-UniRule"/>
</dbReference>
<protein>
    <recommendedName>
        <fullName evidence="11">Hydroxyethylthiazole kinase</fullName>
        <ecNumber evidence="11">2.7.1.50</ecNumber>
    </recommendedName>
    <alternativeName>
        <fullName evidence="11">4-methyl-5-beta-hydroxyethylthiazole kinase</fullName>
        <shortName evidence="11">TH kinase</shortName>
        <shortName evidence="11">Thz kinase</shortName>
    </alternativeName>
</protein>
<proteinExistence type="inferred from homology"/>
<keyword evidence="10 11" id="KW-0784">Thiamine biosynthesis</keyword>